<keyword evidence="3" id="KW-1185">Reference proteome</keyword>
<reference evidence="2" key="1">
    <citation type="journal article" date="2020" name="Stud. Mycol.">
        <title>101 Dothideomycetes genomes: a test case for predicting lifestyles and emergence of pathogens.</title>
        <authorList>
            <person name="Haridas S."/>
            <person name="Albert R."/>
            <person name="Binder M."/>
            <person name="Bloem J."/>
            <person name="Labutti K."/>
            <person name="Salamov A."/>
            <person name="Andreopoulos B."/>
            <person name="Baker S."/>
            <person name="Barry K."/>
            <person name="Bills G."/>
            <person name="Bluhm B."/>
            <person name="Cannon C."/>
            <person name="Castanera R."/>
            <person name="Culley D."/>
            <person name="Daum C."/>
            <person name="Ezra D."/>
            <person name="Gonzalez J."/>
            <person name="Henrissat B."/>
            <person name="Kuo A."/>
            <person name="Liang C."/>
            <person name="Lipzen A."/>
            <person name="Lutzoni F."/>
            <person name="Magnuson J."/>
            <person name="Mondo S."/>
            <person name="Nolan M."/>
            <person name="Ohm R."/>
            <person name="Pangilinan J."/>
            <person name="Park H.-J."/>
            <person name="Ramirez L."/>
            <person name="Alfaro M."/>
            <person name="Sun H."/>
            <person name="Tritt A."/>
            <person name="Yoshinaga Y."/>
            <person name="Zwiers L.-H."/>
            <person name="Turgeon B."/>
            <person name="Goodwin S."/>
            <person name="Spatafora J."/>
            <person name="Crous P."/>
            <person name="Grigoriev I."/>
        </authorList>
    </citation>
    <scope>NUCLEOTIDE SEQUENCE</scope>
    <source>
        <strain evidence="2">CBS 110217</strain>
    </source>
</reference>
<comment type="caution">
    <text evidence="2">The sequence shown here is derived from an EMBL/GenBank/DDBJ whole genome shotgun (WGS) entry which is preliminary data.</text>
</comment>
<sequence length="131" mass="14442">MKLTLLALTSLLTLTLATPTPLSKRDKFDKCSVFGSNCATQDQSFCDSDTGKISVCHKFGSDCWIRYTQDACAAKREVTFEKRDEFNKCSVFGADCAVDGNEFCRNGIKAVCQQVGFGSGECWVRYTAETC</sequence>
<feature type="signal peptide" evidence="1">
    <location>
        <begin position="1"/>
        <end position="17"/>
    </location>
</feature>
<dbReference type="Proteomes" id="UP000799777">
    <property type="component" value="Unassembled WGS sequence"/>
</dbReference>
<proteinExistence type="predicted"/>
<name>A0A9P4LGN4_9PLEO</name>
<evidence type="ECO:0000313" key="3">
    <source>
        <dbReference type="Proteomes" id="UP000799777"/>
    </source>
</evidence>
<dbReference type="EMBL" id="ML978355">
    <property type="protein sequence ID" value="KAF2023369.1"/>
    <property type="molecule type" value="Genomic_DNA"/>
</dbReference>
<evidence type="ECO:0000313" key="2">
    <source>
        <dbReference type="EMBL" id="KAF2023369.1"/>
    </source>
</evidence>
<gene>
    <name evidence="2" type="ORF">EK21DRAFT_118843</name>
</gene>
<organism evidence="2 3">
    <name type="scientific">Setomelanomma holmii</name>
    <dbReference type="NCBI Taxonomy" id="210430"/>
    <lineage>
        <taxon>Eukaryota</taxon>
        <taxon>Fungi</taxon>
        <taxon>Dikarya</taxon>
        <taxon>Ascomycota</taxon>
        <taxon>Pezizomycotina</taxon>
        <taxon>Dothideomycetes</taxon>
        <taxon>Pleosporomycetidae</taxon>
        <taxon>Pleosporales</taxon>
        <taxon>Pleosporineae</taxon>
        <taxon>Phaeosphaeriaceae</taxon>
        <taxon>Setomelanomma</taxon>
    </lineage>
</organism>
<keyword evidence="1" id="KW-0732">Signal</keyword>
<evidence type="ECO:0000256" key="1">
    <source>
        <dbReference type="SAM" id="SignalP"/>
    </source>
</evidence>
<dbReference type="OrthoDB" id="3724400at2759"/>
<accession>A0A9P4LGN4</accession>
<dbReference type="AlphaFoldDB" id="A0A9P4LGN4"/>
<protein>
    <submittedName>
        <fullName evidence="2">Uncharacterized protein</fullName>
    </submittedName>
</protein>
<feature type="chain" id="PRO_5040365344" evidence="1">
    <location>
        <begin position="18"/>
        <end position="131"/>
    </location>
</feature>